<reference evidence="1 2" key="1">
    <citation type="journal article" date="2012" name="J. Bacteriol.">
        <title>Genome Sequence of Nitratireductor pacificus Type Strain pht-3B.</title>
        <authorList>
            <person name="Lai Q."/>
            <person name="Li G."/>
            <person name="Shao Z."/>
        </authorList>
    </citation>
    <scope>NUCLEOTIDE SEQUENCE [LARGE SCALE GENOMIC DNA]</scope>
    <source>
        <strain evidence="2">pht-3B</strain>
    </source>
</reference>
<name>K2MER1_9HYPH</name>
<dbReference type="InterPro" id="IPR011338">
    <property type="entry name" value="BamHI/BglII/BstY"/>
</dbReference>
<dbReference type="InterPro" id="IPR015278">
    <property type="entry name" value="BglII-like"/>
</dbReference>
<keyword evidence="1" id="KW-0378">Hydrolase</keyword>
<dbReference type="REBASE" id="57415">
    <property type="entry name" value="Npa3BORF8701P"/>
</dbReference>
<dbReference type="STRING" id="391937.NA2_08696"/>
<dbReference type="Gene3D" id="3.40.91.20">
    <property type="match status" value="1"/>
</dbReference>
<dbReference type="RefSeq" id="WP_008596261.1">
    <property type="nucleotide sequence ID" value="NZ_AMRM01000008.1"/>
</dbReference>
<keyword evidence="1" id="KW-0255">Endonuclease</keyword>
<dbReference type="PATRIC" id="fig|391937.3.peg.1788"/>
<keyword evidence="2" id="KW-1185">Reference proteome</keyword>
<gene>
    <name evidence="1" type="ORF">NA2_08696</name>
</gene>
<dbReference type="EMBL" id="AMRM01000008">
    <property type="protein sequence ID" value="EKF19195.1"/>
    <property type="molecule type" value="Genomic_DNA"/>
</dbReference>
<sequence>MRSADDLPVEIQQLYQVFDWRNAVAILSTVHSSDFSEILDVLSRFRLRYSDVSQGGGNKSQISKFIDSNLYASGWKEVSFDTKFVVDGTEYPSPTHSVDCFKGKIALEVEWNNKDPFFDRDLNNFRLLYDLRIVDVGVIVTRATSLQTTLTGVGRAATTFGKATTHTEKLYPKIRGGGAGGCPVLVFGIKPEAYVDDR</sequence>
<organism evidence="1 2">
    <name type="scientific">Nitratireductor pacificus pht-3B</name>
    <dbReference type="NCBI Taxonomy" id="391937"/>
    <lineage>
        <taxon>Bacteria</taxon>
        <taxon>Pseudomonadati</taxon>
        <taxon>Pseudomonadota</taxon>
        <taxon>Alphaproteobacteria</taxon>
        <taxon>Hyphomicrobiales</taxon>
        <taxon>Phyllobacteriaceae</taxon>
        <taxon>Nitratireductor</taxon>
    </lineage>
</organism>
<evidence type="ECO:0000313" key="2">
    <source>
        <dbReference type="Proteomes" id="UP000006786"/>
    </source>
</evidence>
<dbReference type="Pfam" id="PF09195">
    <property type="entry name" value="Endonuc-BglII"/>
    <property type="match status" value="1"/>
</dbReference>
<dbReference type="GO" id="GO:0009036">
    <property type="term" value="F:type II site-specific deoxyribonuclease activity"/>
    <property type="evidence" value="ECO:0007669"/>
    <property type="project" value="InterPro"/>
</dbReference>
<evidence type="ECO:0000313" key="1">
    <source>
        <dbReference type="EMBL" id="EKF19195.1"/>
    </source>
</evidence>
<dbReference type="AlphaFoldDB" id="K2MER1"/>
<dbReference type="GO" id="GO:0003677">
    <property type="term" value="F:DNA binding"/>
    <property type="evidence" value="ECO:0007669"/>
    <property type="project" value="InterPro"/>
</dbReference>
<accession>K2MER1</accession>
<protein>
    <submittedName>
        <fullName evidence="1">Restriction endonuclease BglII</fullName>
    </submittedName>
</protein>
<comment type="caution">
    <text evidence="1">The sequence shown here is derived from an EMBL/GenBank/DDBJ whole genome shotgun (WGS) entry which is preliminary data.</text>
</comment>
<dbReference type="eggNOG" id="ENOG502Z931">
    <property type="taxonomic scope" value="Bacteria"/>
</dbReference>
<proteinExistence type="predicted"/>
<dbReference type="InterPro" id="IPR011335">
    <property type="entry name" value="Restrct_endonuc-II-like"/>
</dbReference>
<dbReference type="OrthoDB" id="1956808at2"/>
<dbReference type="SUPFAM" id="SSF52980">
    <property type="entry name" value="Restriction endonuclease-like"/>
    <property type="match status" value="1"/>
</dbReference>
<dbReference type="GO" id="GO:0000287">
    <property type="term" value="F:magnesium ion binding"/>
    <property type="evidence" value="ECO:0007669"/>
    <property type="project" value="InterPro"/>
</dbReference>
<keyword evidence="1" id="KW-0540">Nuclease</keyword>
<dbReference type="Proteomes" id="UP000006786">
    <property type="component" value="Unassembled WGS sequence"/>
</dbReference>
<dbReference type="GO" id="GO:0009307">
    <property type="term" value="P:DNA restriction-modification system"/>
    <property type="evidence" value="ECO:0007669"/>
    <property type="project" value="InterPro"/>
</dbReference>